<dbReference type="SMART" id="SM01006">
    <property type="entry name" value="AlcB"/>
    <property type="match status" value="1"/>
</dbReference>
<dbReference type="Proteomes" id="UP000586976">
    <property type="component" value="Unassembled WGS sequence"/>
</dbReference>
<dbReference type="GO" id="GO:0016410">
    <property type="term" value="F:N-acyltransferase activity"/>
    <property type="evidence" value="ECO:0007669"/>
    <property type="project" value="TreeGrafter"/>
</dbReference>
<comment type="pathway">
    <text evidence="2">Siderophore biosynthesis; mycobactin biosynthesis.</text>
</comment>
<evidence type="ECO:0000256" key="1">
    <source>
        <dbReference type="ARBA" id="ARBA00003818"/>
    </source>
</evidence>
<comment type="function">
    <text evidence="1">Acyltransferase required for the direct transfer of medium- to long-chain fatty acyl moieties from a carrier protein (MbtL) on to the epsilon-amino group of lysine residue in the mycobactin core.</text>
</comment>
<comment type="caution">
    <text evidence="7">The sequence shown here is derived from an EMBL/GenBank/DDBJ whole genome shotgun (WGS) entry which is preliminary data.</text>
</comment>
<feature type="region of interest" description="Disordered" evidence="5">
    <location>
        <begin position="1"/>
        <end position="38"/>
    </location>
</feature>
<evidence type="ECO:0000256" key="3">
    <source>
        <dbReference type="ARBA" id="ARBA00020586"/>
    </source>
</evidence>
<evidence type="ECO:0000259" key="6">
    <source>
        <dbReference type="SMART" id="SM01006"/>
    </source>
</evidence>
<dbReference type="GO" id="GO:0019290">
    <property type="term" value="P:siderophore biosynthetic process"/>
    <property type="evidence" value="ECO:0007669"/>
    <property type="project" value="InterPro"/>
</dbReference>
<dbReference type="EMBL" id="JACEQY010000061">
    <property type="protein sequence ID" value="MBA4866409.1"/>
    <property type="molecule type" value="Genomic_DNA"/>
</dbReference>
<protein>
    <recommendedName>
        <fullName evidence="3">Lysine N-acyltransferase MbtK</fullName>
    </recommendedName>
    <alternativeName>
        <fullName evidence="4">Mycobactin synthase protein K</fullName>
    </alternativeName>
</protein>
<organism evidence="7 8">
    <name type="scientific">Streptomyces himalayensis subsp. aureolus</name>
    <dbReference type="NCBI Taxonomy" id="2758039"/>
    <lineage>
        <taxon>Bacteria</taxon>
        <taxon>Bacillati</taxon>
        <taxon>Actinomycetota</taxon>
        <taxon>Actinomycetes</taxon>
        <taxon>Kitasatosporales</taxon>
        <taxon>Streptomycetaceae</taxon>
        <taxon>Streptomyces</taxon>
        <taxon>Streptomyces himalayensis</taxon>
    </lineage>
</organism>
<dbReference type="PANTHER" id="PTHR31438:SF1">
    <property type="entry name" value="LYSINE N-ACYLTRANSFERASE C17G9.06C-RELATED"/>
    <property type="match status" value="1"/>
</dbReference>
<evidence type="ECO:0000256" key="5">
    <source>
        <dbReference type="SAM" id="MobiDB-lite"/>
    </source>
</evidence>
<name>A0A7W2D861_9ACTN</name>
<dbReference type="Pfam" id="PF13523">
    <property type="entry name" value="Acetyltransf_8"/>
    <property type="match status" value="1"/>
</dbReference>
<evidence type="ECO:0000313" key="8">
    <source>
        <dbReference type="Proteomes" id="UP000586976"/>
    </source>
</evidence>
<accession>A0A7W2D861</accession>
<dbReference type="SUPFAM" id="SSF55729">
    <property type="entry name" value="Acyl-CoA N-acyltransferases (Nat)"/>
    <property type="match status" value="1"/>
</dbReference>
<sequence length="222" mass="24584">MTSESLAASPSDSRVEPLSDSRVEPPAASPVESPARPRQAVYEQTVDGFGTVRVVPVDPAGDVDLIHDWVAEERARFWGMRDVGRERVLEIYEFLDSLTTHHAYLIHRDDKPVALFQTYEPEHDPVGECYDVQPGDFGIHLMVGPPGGAPEPGFTGTLLSVFLTFVLSVPGRQRIVAEPDARNDKAIARLVRQGFVRGPQIDLPEKRAQLVFLSREVFEGRG</sequence>
<dbReference type="AlphaFoldDB" id="A0A7W2D861"/>
<proteinExistence type="predicted"/>
<keyword evidence="7" id="KW-0808">Transferase</keyword>
<dbReference type="Gene3D" id="3.40.630.30">
    <property type="match status" value="1"/>
</dbReference>
<evidence type="ECO:0000256" key="4">
    <source>
        <dbReference type="ARBA" id="ARBA00031122"/>
    </source>
</evidence>
<gene>
    <name evidence="7" type="ORF">H1V43_34865</name>
</gene>
<feature type="compositionally biased region" description="Low complexity" evidence="5">
    <location>
        <begin position="24"/>
        <end position="38"/>
    </location>
</feature>
<feature type="compositionally biased region" description="Polar residues" evidence="5">
    <location>
        <begin position="1"/>
        <end position="12"/>
    </location>
</feature>
<feature type="compositionally biased region" description="Basic and acidic residues" evidence="5">
    <location>
        <begin position="13"/>
        <end position="23"/>
    </location>
</feature>
<evidence type="ECO:0000256" key="2">
    <source>
        <dbReference type="ARBA" id="ARBA00005102"/>
    </source>
</evidence>
<dbReference type="PANTHER" id="PTHR31438">
    <property type="entry name" value="LYSINE N-ACYLTRANSFERASE C17G9.06C-RELATED"/>
    <property type="match status" value="1"/>
</dbReference>
<dbReference type="InterPro" id="IPR016181">
    <property type="entry name" value="Acyl_CoA_acyltransferase"/>
</dbReference>
<dbReference type="InterPro" id="IPR019432">
    <property type="entry name" value="Acyltransferase_MbtK/IucB-like"/>
</dbReference>
<reference evidence="7 8" key="1">
    <citation type="submission" date="2020-07" db="EMBL/GenBank/DDBJ databases">
        <title>Streptomyces isolated from Indian soil.</title>
        <authorList>
            <person name="Mandal S."/>
            <person name="Maiti P.K."/>
        </authorList>
    </citation>
    <scope>NUCLEOTIDE SEQUENCE [LARGE SCALE GENOMIC DNA]</scope>
    <source>
        <strain evidence="7 8">PSKA54</strain>
    </source>
</reference>
<dbReference type="UniPathway" id="UPA00011"/>
<evidence type="ECO:0000313" key="7">
    <source>
        <dbReference type="EMBL" id="MBA4866409.1"/>
    </source>
</evidence>
<feature type="domain" description="Acyltransferase MbtK/IucB-like conserved" evidence="6">
    <location>
        <begin position="55"/>
        <end position="103"/>
    </location>
</feature>
<keyword evidence="8" id="KW-1185">Reference proteome</keyword>